<dbReference type="OrthoDB" id="2149800at2"/>
<keyword evidence="4" id="KW-1185">Reference proteome</keyword>
<dbReference type="InterPro" id="IPR036908">
    <property type="entry name" value="RlpA-like_sf"/>
</dbReference>
<evidence type="ECO:0000259" key="2">
    <source>
        <dbReference type="PROSITE" id="PS51782"/>
    </source>
</evidence>
<dbReference type="STRING" id="1028.SAMN05661096_01708"/>
<dbReference type="Pfam" id="PF01476">
    <property type="entry name" value="LysM"/>
    <property type="match status" value="5"/>
</dbReference>
<dbReference type="SMART" id="SM00257">
    <property type="entry name" value="LysM"/>
    <property type="match status" value="5"/>
</dbReference>
<organism evidence="3 4">
    <name type="scientific">Marivirga sericea</name>
    <dbReference type="NCBI Taxonomy" id="1028"/>
    <lineage>
        <taxon>Bacteria</taxon>
        <taxon>Pseudomonadati</taxon>
        <taxon>Bacteroidota</taxon>
        <taxon>Cytophagia</taxon>
        <taxon>Cytophagales</taxon>
        <taxon>Marivirgaceae</taxon>
        <taxon>Marivirga</taxon>
    </lineage>
</organism>
<gene>
    <name evidence="3" type="ORF">SAMN05661096_01708</name>
</gene>
<feature type="signal peptide" evidence="1">
    <location>
        <begin position="1"/>
        <end position="22"/>
    </location>
</feature>
<dbReference type="PANTHER" id="PTHR33734">
    <property type="entry name" value="LYSM DOMAIN-CONTAINING GPI-ANCHORED PROTEIN 2"/>
    <property type="match status" value="1"/>
</dbReference>
<proteinExistence type="predicted"/>
<dbReference type="Gene3D" id="2.40.40.10">
    <property type="entry name" value="RlpA-like domain"/>
    <property type="match status" value="1"/>
</dbReference>
<feature type="domain" description="LysM" evidence="2">
    <location>
        <begin position="240"/>
        <end position="284"/>
    </location>
</feature>
<feature type="chain" id="PRO_5013118315" evidence="1">
    <location>
        <begin position="23"/>
        <end position="497"/>
    </location>
</feature>
<dbReference type="InterPro" id="IPR018392">
    <property type="entry name" value="LysM"/>
</dbReference>
<dbReference type="EMBL" id="FXAW01000003">
    <property type="protein sequence ID" value="SMG28476.1"/>
    <property type="molecule type" value="Genomic_DNA"/>
</dbReference>
<reference evidence="4" key="1">
    <citation type="submission" date="2017-04" db="EMBL/GenBank/DDBJ databases">
        <authorList>
            <person name="Varghese N."/>
            <person name="Submissions S."/>
        </authorList>
    </citation>
    <scope>NUCLEOTIDE SEQUENCE [LARGE SCALE GENOMIC DNA]</scope>
    <source>
        <strain evidence="4">DSM 4125</strain>
    </source>
</reference>
<dbReference type="PROSITE" id="PS51782">
    <property type="entry name" value="LYSM"/>
    <property type="match status" value="5"/>
</dbReference>
<dbReference type="Gene3D" id="3.10.350.10">
    <property type="entry name" value="LysM domain"/>
    <property type="match status" value="5"/>
</dbReference>
<dbReference type="InterPro" id="IPR036779">
    <property type="entry name" value="LysM_dom_sf"/>
</dbReference>
<keyword evidence="1" id="KW-0732">Signal</keyword>
<evidence type="ECO:0000313" key="3">
    <source>
        <dbReference type="EMBL" id="SMG28476.1"/>
    </source>
</evidence>
<protein>
    <submittedName>
        <fullName evidence="3">LysM domain-containing protein</fullName>
    </submittedName>
</protein>
<evidence type="ECO:0000256" key="1">
    <source>
        <dbReference type="SAM" id="SignalP"/>
    </source>
</evidence>
<sequence>MKIRILFISLFIIITASINANATVVDSVGVKVIDGVKYIIHKLEPKETLYSLGKRYHVSVSEIQEVNPQEKDGYKIDQIGRELLIPYKKEEYTMSEVSTPSAKGKQHTVEAGETIYSISKQYDITQDEIMNWNDLQSTNLDIGQKLWVSRSGESIAMKKEKDPAEKTDNKKEIVHTVDMGETIYSISKQYGVTQSKIIELNNLKDNNIAVGQKLIVKAETTKKKKEEKPKAQYQAPSVQTFHNAKKGETYQKIANMYGLKESKLKEWNKFSDPFVGGEVVKIVAPEIEEEKSADINSKKEKMADEVDGSRIHTVESGETLYSLSERYKVEVEDLRKWNSLDSYQLSLGQKLYVQNPDALMADVEIEEDKVEDATFERPASKLTENPQKQDTKAYFTVEEDDMPKIDKIKENGVAEVIEGSEGTEKYLALHRTAKIGTIMQVRNDLNDQIVFVRVLGKLPNTGVDKKVIIRISKKAFEKLGGVDYKFPVEISYLPLKD</sequence>
<feature type="domain" description="LysM" evidence="2">
    <location>
        <begin position="39"/>
        <end position="85"/>
    </location>
</feature>
<dbReference type="AlphaFoldDB" id="A0A1X7JKL7"/>
<feature type="domain" description="LysM" evidence="2">
    <location>
        <begin position="310"/>
        <end position="353"/>
    </location>
</feature>
<accession>A0A1X7JKL7</accession>
<dbReference type="RefSeq" id="WP_085516635.1">
    <property type="nucleotide sequence ID" value="NZ_FXAW01000003.1"/>
</dbReference>
<evidence type="ECO:0000313" key="4">
    <source>
        <dbReference type="Proteomes" id="UP000193804"/>
    </source>
</evidence>
<feature type="domain" description="LysM" evidence="2">
    <location>
        <begin position="173"/>
        <end position="216"/>
    </location>
</feature>
<feature type="domain" description="LysM" evidence="2">
    <location>
        <begin position="105"/>
        <end position="148"/>
    </location>
</feature>
<dbReference type="Proteomes" id="UP000193804">
    <property type="component" value="Unassembled WGS sequence"/>
</dbReference>
<dbReference type="PANTHER" id="PTHR33734:SF22">
    <property type="entry name" value="MEMBRANE-BOUND LYTIC MUREIN TRANSGLYCOSYLASE D"/>
    <property type="match status" value="1"/>
</dbReference>
<dbReference type="SUPFAM" id="SSF54106">
    <property type="entry name" value="LysM domain"/>
    <property type="match status" value="5"/>
</dbReference>
<dbReference type="CDD" id="cd00118">
    <property type="entry name" value="LysM"/>
    <property type="match status" value="5"/>
</dbReference>
<name>A0A1X7JKL7_9BACT</name>